<dbReference type="Proteomes" id="UP000198598">
    <property type="component" value="Unassembled WGS sequence"/>
</dbReference>
<evidence type="ECO:0000313" key="3">
    <source>
        <dbReference type="Proteomes" id="UP000198598"/>
    </source>
</evidence>
<protein>
    <submittedName>
        <fullName evidence="2">Uncharacterized protein</fullName>
    </submittedName>
</protein>
<organism evidence="2 3">
    <name type="scientific">Spirosoma endophyticum</name>
    <dbReference type="NCBI Taxonomy" id="662367"/>
    <lineage>
        <taxon>Bacteria</taxon>
        <taxon>Pseudomonadati</taxon>
        <taxon>Bacteroidota</taxon>
        <taxon>Cytophagia</taxon>
        <taxon>Cytophagales</taxon>
        <taxon>Cytophagaceae</taxon>
        <taxon>Spirosoma</taxon>
    </lineage>
</organism>
<sequence>MKVKYSKLIAYIMQLVLSYFSVNYIHNPTRIRFETSKLAACTRTR</sequence>
<keyword evidence="1" id="KW-0472">Membrane</keyword>
<dbReference type="EMBL" id="FOLQ01000045">
    <property type="protein sequence ID" value="SFF30495.1"/>
    <property type="molecule type" value="Genomic_DNA"/>
</dbReference>
<evidence type="ECO:0000256" key="1">
    <source>
        <dbReference type="SAM" id="Phobius"/>
    </source>
</evidence>
<feature type="transmembrane region" description="Helical" evidence="1">
    <location>
        <begin position="6"/>
        <end position="25"/>
    </location>
</feature>
<name>A0A1I2HJL3_9BACT</name>
<keyword evidence="1" id="KW-0812">Transmembrane</keyword>
<gene>
    <name evidence="2" type="ORF">SAMN05216167_1453</name>
</gene>
<dbReference type="AlphaFoldDB" id="A0A1I2HJL3"/>
<keyword evidence="3" id="KW-1185">Reference proteome</keyword>
<proteinExistence type="predicted"/>
<accession>A0A1I2HJL3</accession>
<keyword evidence="1" id="KW-1133">Transmembrane helix</keyword>
<evidence type="ECO:0000313" key="2">
    <source>
        <dbReference type="EMBL" id="SFF30495.1"/>
    </source>
</evidence>
<reference evidence="2 3" key="1">
    <citation type="submission" date="2016-10" db="EMBL/GenBank/DDBJ databases">
        <authorList>
            <person name="de Groot N.N."/>
        </authorList>
    </citation>
    <scope>NUCLEOTIDE SEQUENCE [LARGE SCALE GENOMIC DNA]</scope>
    <source>
        <strain evidence="2 3">DSM 26130</strain>
    </source>
</reference>